<dbReference type="InterPro" id="IPR005488">
    <property type="entry name" value="Etherase_MurQ"/>
</dbReference>
<dbReference type="PROSITE" id="PS01272">
    <property type="entry name" value="GCKR"/>
    <property type="match status" value="1"/>
</dbReference>
<keyword evidence="2 3" id="KW-0119">Carbohydrate metabolism</keyword>
<feature type="domain" description="SIS" evidence="5">
    <location>
        <begin position="74"/>
        <end position="237"/>
    </location>
</feature>
<comment type="similarity">
    <text evidence="3">Belongs to the GCKR-like family. MurNAc-6-P etherase subfamily.</text>
</comment>
<feature type="compositionally biased region" description="Polar residues" evidence="4">
    <location>
        <begin position="7"/>
        <end position="29"/>
    </location>
</feature>
<dbReference type="Pfam" id="PF22645">
    <property type="entry name" value="GKRP_SIS_N"/>
    <property type="match status" value="1"/>
</dbReference>
<dbReference type="PANTHER" id="PTHR10088:SF4">
    <property type="entry name" value="GLUCOKINASE REGULATORY PROTEIN"/>
    <property type="match status" value="1"/>
</dbReference>
<proteinExistence type="inferred from homology"/>
<accession>A0ABV0B1B2</accession>
<comment type="function">
    <text evidence="3">Specifically catalyzes the cleavage of the D-lactyl ether substituent of MurNAc 6-phosphate, producing GlcNAc 6-phosphate and D-lactate.</text>
</comment>
<evidence type="ECO:0000259" key="5">
    <source>
        <dbReference type="PROSITE" id="PS51464"/>
    </source>
</evidence>
<comment type="miscellaneous">
    <text evidence="3">A lyase-type mechanism (elimination/hydration) is suggested for the cleavage of the lactyl ether bond of MurNAc 6-phosphate, with the formation of an alpha,beta-unsaturated aldehyde intermediate with (E)-stereochemistry, followed by the syn addition of water to give product.</text>
</comment>
<feature type="active site" description="Proton donor" evidence="3">
    <location>
        <position position="102"/>
    </location>
</feature>
<dbReference type="NCBIfam" id="NF009222">
    <property type="entry name" value="PRK12570.1"/>
    <property type="match status" value="1"/>
</dbReference>
<reference evidence="6 7" key="1">
    <citation type="submission" date="2024-05" db="EMBL/GenBank/DDBJ databases">
        <title>Microbispora sp.ZYX-F-249.</title>
        <authorList>
            <person name="Xie H."/>
        </authorList>
    </citation>
    <scope>NUCLEOTIDE SEQUENCE [LARGE SCALE GENOMIC DNA]</scope>
    <source>
        <strain evidence="6 7">ZYX-F-249</strain>
    </source>
</reference>
<dbReference type="EMBL" id="JBDJAW010000044">
    <property type="protein sequence ID" value="MEN3540136.1"/>
    <property type="molecule type" value="Genomic_DNA"/>
</dbReference>
<comment type="pathway">
    <text evidence="3">Amino-sugar metabolism; N-acetylmuramate degradation.</text>
</comment>
<comment type="catalytic activity">
    <reaction evidence="3">
        <text>N-acetyl-D-muramate 6-phosphate + H2O = N-acetyl-D-glucosamine 6-phosphate + (R)-lactate</text>
        <dbReference type="Rhea" id="RHEA:26410"/>
        <dbReference type="ChEBI" id="CHEBI:15377"/>
        <dbReference type="ChEBI" id="CHEBI:16004"/>
        <dbReference type="ChEBI" id="CHEBI:57513"/>
        <dbReference type="ChEBI" id="CHEBI:58722"/>
        <dbReference type="EC" id="4.2.1.126"/>
    </reaction>
</comment>
<gene>
    <name evidence="3 6" type="primary">murQ</name>
    <name evidence="6" type="ORF">AAH991_33845</name>
</gene>
<organism evidence="6 7">
    <name type="scientific">Microbispora maris</name>
    <dbReference type="NCBI Taxonomy" id="3144104"/>
    <lineage>
        <taxon>Bacteria</taxon>
        <taxon>Bacillati</taxon>
        <taxon>Actinomycetota</taxon>
        <taxon>Actinomycetes</taxon>
        <taxon>Streptosporangiales</taxon>
        <taxon>Streptosporangiaceae</taxon>
        <taxon>Microbispora</taxon>
    </lineage>
</organism>
<dbReference type="HAMAP" id="MF_00068">
    <property type="entry name" value="MurQ"/>
    <property type="match status" value="1"/>
</dbReference>
<dbReference type="PROSITE" id="PS51464">
    <property type="entry name" value="SIS"/>
    <property type="match status" value="1"/>
</dbReference>
<protein>
    <recommendedName>
        <fullName evidence="3">N-acetylmuramic acid 6-phosphate etherase</fullName>
        <shortName evidence="3">MurNAc-6-P etherase</shortName>
        <ecNumber evidence="3">4.2.1.126</ecNumber>
    </recommendedName>
    <alternativeName>
        <fullName evidence="3">N-acetylmuramic acid 6-phosphate hydrolase</fullName>
    </alternativeName>
    <alternativeName>
        <fullName evidence="3">N-acetylmuramic acid 6-phosphate lyase</fullName>
    </alternativeName>
</protein>
<name>A0ABV0B1B2_9ACTN</name>
<keyword evidence="1 3" id="KW-0456">Lyase</keyword>
<dbReference type="PANTHER" id="PTHR10088">
    <property type="entry name" value="GLUCOKINASE REGULATORY PROTEIN"/>
    <property type="match status" value="1"/>
</dbReference>
<dbReference type="Gene3D" id="1.10.8.1080">
    <property type="match status" value="1"/>
</dbReference>
<dbReference type="NCBIfam" id="NF003915">
    <property type="entry name" value="PRK05441.1"/>
    <property type="match status" value="1"/>
</dbReference>
<feature type="active site" evidence="3">
    <location>
        <position position="133"/>
    </location>
</feature>
<keyword evidence="7" id="KW-1185">Reference proteome</keyword>
<dbReference type="Gene3D" id="3.40.50.10490">
    <property type="entry name" value="Glucose-6-phosphate isomerase like protein, domain 1"/>
    <property type="match status" value="1"/>
</dbReference>
<comment type="caution">
    <text evidence="6">The sequence shown here is derived from an EMBL/GenBank/DDBJ whole genome shotgun (WGS) entry which is preliminary data.</text>
</comment>
<evidence type="ECO:0000256" key="3">
    <source>
        <dbReference type="HAMAP-Rule" id="MF_00068"/>
    </source>
</evidence>
<feature type="region of interest" description="Disordered" evidence="4">
    <location>
        <begin position="1"/>
        <end position="35"/>
    </location>
</feature>
<dbReference type="EC" id="4.2.1.126" evidence="3"/>
<dbReference type="InterPro" id="IPR005486">
    <property type="entry name" value="Glucokinase_regulatory_CS"/>
</dbReference>
<dbReference type="InterPro" id="IPR046348">
    <property type="entry name" value="SIS_dom_sf"/>
</dbReference>
<dbReference type="CDD" id="cd05007">
    <property type="entry name" value="SIS_Etherase"/>
    <property type="match status" value="1"/>
</dbReference>
<evidence type="ECO:0000313" key="6">
    <source>
        <dbReference type="EMBL" id="MEN3540136.1"/>
    </source>
</evidence>
<evidence type="ECO:0000256" key="4">
    <source>
        <dbReference type="SAM" id="MobiDB-lite"/>
    </source>
</evidence>
<comment type="subunit">
    <text evidence="3">Homodimer.</text>
</comment>
<dbReference type="InterPro" id="IPR040190">
    <property type="entry name" value="MURQ/GCKR"/>
</dbReference>
<dbReference type="NCBIfam" id="TIGR00274">
    <property type="entry name" value="N-acetylmuramic acid 6-phosphate etherase"/>
    <property type="match status" value="1"/>
</dbReference>
<dbReference type="Proteomes" id="UP001447516">
    <property type="component" value="Unassembled WGS sequence"/>
</dbReference>
<evidence type="ECO:0000256" key="2">
    <source>
        <dbReference type="ARBA" id="ARBA00023277"/>
    </source>
</evidence>
<dbReference type="GO" id="GO:0016829">
    <property type="term" value="F:lyase activity"/>
    <property type="evidence" value="ECO:0007669"/>
    <property type="project" value="UniProtKB-KW"/>
</dbReference>
<evidence type="ECO:0000256" key="1">
    <source>
        <dbReference type="ARBA" id="ARBA00023239"/>
    </source>
</evidence>
<evidence type="ECO:0000313" key="7">
    <source>
        <dbReference type="Proteomes" id="UP001447516"/>
    </source>
</evidence>
<dbReference type="RefSeq" id="WP_346229999.1">
    <property type="nucleotide sequence ID" value="NZ_JBDJAW010000044.1"/>
</dbReference>
<dbReference type="InterPro" id="IPR001347">
    <property type="entry name" value="SIS_dom"/>
</dbReference>
<dbReference type="SUPFAM" id="SSF53697">
    <property type="entry name" value="SIS domain"/>
    <property type="match status" value="1"/>
</dbReference>
<sequence length="320" mass="32644">MTDPLTGLSTEQLSTEQLSTEQSDLFTEQSDPRYREIDRLPTEEIARLMNAADATVPGAVAKAIPAVSAAVDAIVARMGGGGRLFYVGAGTSGRLGVLDASECPPTFGTDPELVQGVIAGGEAALTRSIEGAEDDHGGGVAAVAERGLGPLDSLVGISASGRAPFVLGALGEAARRGALTVSLSCNPGSPLSERAEHPIEVVVGPEVVAGSTRLKAGTAQKLVLNMISTIAMIRLGRTYGNTMIEVSAVNAKLARRATRIVGDLTGAGPAAARAALEAADWNIKAAVLMIEHDLGPDDARALLRANGDRLEAARHAGGAA</sequence>